<dbReference type="EMBL" id="JAZEWV010000001">
    <property type="protein sequence ID" value="MEE4540457.1"/>
    <property type="molecule type" value="Genomic_DNA"/>
</dbReference>
<gene>
    <name evidence="2" type="ORF">V2S66_00550</name>
</gene>
<reference evidence="2 3" key="1">
    <citation type="submission" date="2023-12" db="EMBL/GenBank/DDBJ databases">
        <title>Streptomyces sp. V4-01.</title>
        <authorList>
            <person name="Somphong A."/>
            <person name="Phongsopitanun W."/>
        </authorList>
    </citation>
    <scope>NUCLEOTIDE SEQUENCE [LARGE SCALE GENOMIC DNA]</scope>
    <source>
        <strain evidence="2 3">V4-01</strain>
    </source>
</reference>
<accession>A0ABU7P5S1</accession>
<keyword evidence="3" id="KW-1185">Reference proteome</keyword>
<dbReference type="Proteomes" id="UP001344658">
    <property type="component" value="Unassembled WGS sequence"/>
</dbReference>
<dbReference type="RefSeq" id="WP_330792188.1">
    <property type="nucleotide sequence ID" value="NZ_JAZEWV010000001.1"/>
</dbReference>
<organism evidence="2 3">
    <name type="scientific">Actinacidiphila polyblastidii</name>
    <dbReference type="NCBI Taxonomy" id="3110430"/>
    <lineage>
        <taxon>Bacteria</taxon>
        <taxon>Bacillati</taxon>
        <taxon>Actinomycetota</taxon>
        <taxon>Actinomycetes</taxon>
        <taxon>Kitasatosporales</taxon>
        <taxon>Streptomycetaceae</taxon>
        <taxon>Actinacidiphila</taxon>
    </lineage>
</organism>
<evidence type="ECO:0000313" key="3">
    <source>
        <dbReference type="Proteomes" id="UP001344658"/>
    </source>
</evidence>
<feature type="region of interest" description="Disordered" evidence="1">
    <location>
        <begin position="48"/>
        <end position="91"/>
    </location>
</feature>
<evidence type="ECO:0000313" key="2">
    <source>
        <dbReference type="EMBL" id="MEE4540457.1"/>
    </source>
</evidence>
<proteinExistence type="predicted"/>
<name>A0ABU7P5S1_9ACTN</name>
<protein>
    <submittedName>
        <fullName evidence="2">Uncharacterized protein</fullName>
    </submittedName>
</protein>
<comment type="caution">
    <text evidence="2">The sequence shown here is derived from an EMBL/GenBank/DDBJ whole genome shotgun (WGS) entry which is preliminary data.</text>
</comment>
<sequence length="91" mass="9889">MTPALPSADLSLRRTPVGGFETRLLGGLEPEEARTLVALLKRVFVHAGLDHAPTPRAAGGRRRPHGARLTLRDGPAGRRHPVRRGDPHDRP</sequence>
<evidence type="ECO:0000256" key="1">
    <source>
        <dbReference type="SAM" id="MobiDB-lite"/>
    </source>
</evidence>